<name>A0ABM7SU29_9MYCO</name>
<accession>A0ABM7SU29</accession>
<dbReference type="Proteomes" id="UP000826012">
    <property type="component" value="Chromosome"/>
</dbReference>
<reference evidence="1 2" key="1">
    <citation type="submission" date="2021-07" db="EMBL/GenBank/DDBJ databases">
        <title>Complete genome sequence of nontuberculous Mycobacterium sp. TY59.</title>
        <authorList>
            <person name="Fukushima K."/>
        </authorList>
    </citation>
    <scope>NUCLEOTIDE SEQUENCE [LARGE SCALE GENOMIC DNA]</scope>
    <source>
        <strain evidence="1 2">TY59</strain>
    </source>
</reference>
<protein>
    <recommendedName>
        <fullName evidence="3">DUF2190 domain-containing protein</fullName>
    </recommendedName>
</protein>
<sequence length="128" mass="12333">MSTTITAPWSYEPPSHHRITAQATANVTERHFVSISGNRAVGGNLAVAPSAAGDRPFGVAAYSAPAGQLVLVARGGVVKVIAAGAIAAGAAVQVGTGGAVSTASGTNPVVGVAVNGAADGGIAEIALY</sequence>
<keyword evidence="2" id="KW-1185">Reference proteome</keyword>
<dbReference type="RefSeq" id="WP_221043263.1">
    <property type="nucleotide sequence ID" value="NZ_AP024828.1"/>
</dbReference>
<dbReference type="InterPro" id="IPR011231">
    <property type="entry name" value="Phage_VT1-Sakai_H0018"/>
</dbReference>
<reference evidence="1 2" key="2">
    <citation type="submission" date="2021-07" db="EMBL/GenBank/DDBJ databases">
        <authorList>
            <person name="Matsumoto Y."/>
            <person name="Motooka D."/>
            <person name="Nakamura S."/>
        </authorList>
    </citation>
    <scope>NUCLEOTIDE SEQUENCE [LARGE SCALE GENOMIC DNA]</scope>
    <source>
        <strain evidence="1 2">TY59</strain>
    </source>
</reference>
<evidence type="ECO:0000313" key="2">
    <source>
        <dbReference type="Proteomes" id="UP000826012"/>
    </source>
</evidence>
<dbReference type="EMBL" id="AP024828">
    <property type="protein sequence ID" value="BCZ24853.1"/>
    <property type="molecule type" value="Genomic_DNA"/>
</dbReference>
<evidence type="ECO:0000313" key="1">
    <source>
        <dbReference type="EMBL" id="BCZ24853.1"/>
    </source>
</evidence>
<evidence type="ECO:0008006" key="3">
    <source>
        <dbReference type="Google" id="ProtNLM"/>
    </source>
</evidence>
<dbReference type="Pfam" id="PF09956">
    <property type="entry name" value="Phage_cement_2"/>
    <property type="match status" value="1"/>
</dbReference>
<organism evidence="1 2">
    <name type="scientific">Mycobacterium senriense</name>
    <dbReference type="NCBI Taxonomy" id="2775496"/>
    <lineage>
        <taxon>Bacteria</taxon>
        <taxon>Bacillati</taxon>
        <taxon>Actinomycetota</taxon>
        <taxon>Actinomycetes</taxon>
        <taxon>Mycobacteriales</taxon>
        <taxon>Mycobacteriaceae</taxon>
        <taxon>Mycobacterium</taxon>
        <taxon>Mycobacterium avium complex (MAC)</taxon>
    </lineage>
</organism>
<proteinExistence type="predicted"/>
<gene>
    <name evidence="1" type="ORF">MTY59_47080</name>
</gene>